<evidence type="ECO:0008006" key="3">
    <source>
        <dbReference type="Google" id="ProtNLM"/>
    </source>
</evidence>
<evidence type="ECO:0000313" key="2">
    <source>
        <dbReference type="Proteomes" id="UP000189681"/>
    </source>
</evidence>
<dbReference type="Proteomes" id="UP000189681">
    <property type="component" value="Unassembled WGS sequence"/>
</dbReference>
<gene>
    <name evidence="1" type="ORF">AYP45_14920</name>
</gene>
<evidence type="ECO:0000313" key="1">
    <source>
        <dbReference type="EMBL" id="OOP55345.1"/>
    </source>
</evidence>
<dbReference type="InterPro" id="IPR049389">
    <property type="entry name" value="TTHA0281-like"/>
</dbReference>
<dbReference type="Pfam" id="PF21748">
    <property type="entry name" value="UPF0150"/>
    <property type="match status" value="1"/>
</dbReference>
<sequence length="80" mass="9048">MLTDYINAAMQKAHYEILPDNEGYFGKIECLQGVWANASTLEGCREELREVLEEWILLGIKMGHTIPVIDGIDVNIKEVV</sequence>
<name>A0A1V4AQE8_9BACT</name>
<dbReference type="EMBL" id="AYTS01000148">
    <property type="protein sequence ID" value="OOP55345.1"/>
    <property type="molecule type" value="Genomic_DNA"/>
</dbReference>
<dbReference type="InterPro" id="IPR035069">
    <property type="entry name" value="TTHA1013/TTHA0281-like"/>
</dbReference>
<comment type="caution">
    <text evidence="1">The sequence shown here is derived from an EMBL/GenBank/DDBJ whole genome shotgun (WGS) entry which is preliminary data.</text>
</comment>
<reference evidence="1 2" key="1">
    <citation type="journal article" date="2017" name="Water Res.">
        <title>Discovery and metagenomic analysis of an anammox bacterial enrichment related to Candidatus "Brocadia caroliniensis" in a full-scale glycerol-fed nitritation-denitritation separate centrate treatment process.</title>
        <authorList>
            <person name="Park H."/>
            <person name="Brotto A.C."/>
            <person name="van Loosdrecht M.C."/>
            <person name="Chandran K."/>
        </authorList>
    </citation>
    <scope>NUCLEOTIDE SEQUENCE [LARGE SCALE GENOMIC DNA]</scope>
    <source>
        <strain evidence="1">26THWARD</strain>
    </source>
</reference>
<organism evidence="1 2">
    <name type="scientific">Candidatus Brocadia carolinensis</name>
    <dbReference type="NCBI Taxonomy" id="1004156"/>
    <lineage>
        <taxon>Bacteria</taxon>
        <taxon>Pseudomonadati</taxon>
        <taxon>Planctomycetota</taxon>
        <taxon>Candidatus Brocadiia</taxon>
        <taxon>Candidatus Brocadiales</taxon>
        <taxon>Candidatus Brocadiaceae</taxon>
        <taxon>Candidatus Brocadia</taxon>
    </lineage>
</organism>
<accession>A0A1V4AQE8</accession>
<dbReference type="AlphaFoldDB" id="A0A1V4AQE8"/>
<protein>
    <recommendedName>
        <fullName evidence="3">HicB family protein</fullName>
    </recommendedName>
</protein>
<dbReference type="STRING" id="1004156.AYP45_14920"/>
<dbReference type="Gene3D" id="3.30.160.250">
    <property type="match status" value="1"/>
</dbReference>
<dbReference type="SUPFAM" id="SSF143100">
    <property type="entry name" value="TTHA1013/TTHA0281-like"/>
    <property type="match status" value="1"/>
</dbReference>
<proteinExistence type="predicted"/>